<sequence length="40" mass="4624">MCEHVQVVRMRSHWLVLLGKKDVVSLLFGGWSDLTALELR</sequence>
<evidence type="ECO:0000313" key="1">
    <source>
        <dbReference type="EMBL" id="KLU05343.1"/>
    </source>
</evidence>
<dbReference type="PATRIC" id="fig|595434.4.peg.2432"/>
<gene>
    <name evidence="1" type="ORF">RISK_002550</name>
</gene>
<dbReference type="EMBL" id="LECT01000019">
    <property type="protein sequence ID" value="KLU05343.1"/>
    <property type="molecule type" value="Genomic_DNA"/>
</dbReference>
<keyword evidence="2" id="KW-1185">Reference proteome</keyword>
<reference evidence="1" key="1">
    <citation type="submission" date="2015-05" db="EMBL/GenBank/DDBJ databases">
        <title>Permanent draft genome of Rhodopirellula islandicus K833.</title>
        <authorList>
            <person name="Kizina J."/>
            <person name="Richter M."/>
            <person name="Glockner F.O."/>
            <person name="Harder J."/>
        </authorList>
    </citation>
    <scope>NUCLEOTIDE SEQUENCE [LARGE SCALE GENOMIC DNA]</scope>
    <source>
        <strain evidence="1">K833</strain>
    </source>
</reference>
<dbReference type="Proteomes" id="UP000036367">
    <property type="component" value="Unassembled WGS sequence"/>
</dbReference>
<protein>
    <submittedName>
        <fullName evidence="1">Uncharacterized protein</fullName>
    </submittedName>
</protein>
<accession>A0A0J1BFH5</accession>
<name>A0A0J1BFH5_RHOIS</name>
<dbReference type="STRING" id="595434.RISK_002550"/>
<evidence type="ECO:0000313" key="2">
    <source>
        <dbReference type="Proteomes" id="UP000036367"/>
    </source>
</evidence>
<comment type="caution">
    <text evidence="1">The sequence shown here is derived from an EMBL/GenBank/DDBJ whole genome shotgun (WGS) entry which is preliminary data.</text>
</comment>
<proteinExistence type="predicted"/>
<organism evidence="1 2">
    <name type="scientific">Rhodopirellula islandica</name>
    <dbReference type="NCBI Taxonomy" id="595434"/>
    <lineage>
        <taxon>Bacteria</taxon>
        <taxon>Pseudomonadati</taxon>
        <taxon>Planctomycetota</taxon>
        <taxon>Planctomycetia</taxon>
        <taxon>Pirellulales</taxon>
        <taxon>Pirellulaceae</taxon>
        <taxon>Rhodopirellula</taxon>
    </lineage>
</organism>
<dbReference type="AlphaFoldDB" id="A0A0J1BFH5"/>